<dbReference type="InterPro" id="IPR036388">
    <property type="entry name" value="WH-like_DNA-bd_sf"/>
</dbReference>
<evidence type="ECO:0000256" key="2">
    <source>
        <dbReference type="ARBA" id="ARBA00023125"/>
    </source>
</evidence>
<dbReference type="Pfam" id="PF07702">
    <property type="entry name" value="UTRA"/>
    <property type="match status" value="1"/>
</dbReference>
<dbReference type="SMART" id="SM00345">
    <property type="entry name" value="HTH_GNTR"/>
    <property type="match status" value="1"/>
</dbReference>
<dbReference type="InterPro" id="IPR028978">
    <property type="entry name" value="Chorismate_lyase_/UTRA_dom_sf"/>
</dbReference>
<dbReference type="InterPro" id="IPR011663">
    <property type="entry name" value="UTRA"/>
</dbReference>
<evidence type="ECO:0000259" key="4">
    <source>
        <dbReference type="PROSITE" id="PS50949"/>
    </source>
</evidence>
<name>A0ABP9LL44_9RHOB</name>
<dbReference type="PANTHER" id="PTHR44846">
    <property type="entry name" value="MANNOSYL-D-GLYCERATE TRANSPORT/METABOLISM SYSTEM REPRESSOR MNGR-RELATED"/>
    <property type="match status" value="1"/>
</dbReference>
<gene>
    <name evidence="5" type="ORF">GCM10023209_27950</name>
</gene>
<dbReference type="CDD" id="cd07377">
    <property type="entry name" value="WHTH_GntR"/>
    <property type="match status" value="1"/>
</dbReference>
<dbReference type="RefSeq" id="WP_259549602.1">
    <property type="nucleotide sequence ID" value="NZ_BAABHW010000004.1"/>
</dbReference>
<dbReference type="Proteomes" id="UP001499910">
    <property type="component" value="Unassembled WGS sequence"/>
</dbReference>
<accession>A0ABP9LL44</accession>
<dbReference type="EMBL" id="BAABHW010000004">
    <property type="protein sequence ID" value="GAA5077586.1"/>
    <property type="molecule type" value="Genomic_DNA"/>
</dbReference>
<dbReference type="InterPro" id="IPR000524">
    <property type="entry name" value="Tscrpt_reg_HTH_GntR"/>
</dbReference>
<evidence type="ECO:0000313" key="6">
    <source>
        <dbReference type="Proteomes" id="UP001499910"/>
    </source>
</evidence>
<dbReference type="Gene3D" id="3.40.1410.10">
    <property type="entry name" value="Chorismate lyase-like"/>
    <property type="match status" value="1"/>
</dbReference>
<protein>
    <recommendedName>
        <fullName evidence="4">HTH gntR-type domain-containing protein</fullName>
    </recommendedName>
</protein>
<dbReference type="PRINTS" id="PR00035">
    <property type="entry name" value="HTHGNTR"/>
</dbReference>
<dbReference type="SMART" id="SM00866">
    <property type="entry name" value="UTRA"/>
    <property type="match status" value="1"/>
</dbReference>
<keyword evidence="6" id="KW-1185">Reference proteome</keyword>
<evidence type="ECO:0000313" key="5">
    <source>
        <dbReference type="EMBL" id="GAA5077586.1"/>
    </source>
</evidence>
<dbReference type="InterPro" id="IPR050679">
    <property type="entry name" value="Bact_HTH_transcr_reg"/>
</dbReference>
<evidence type="ECO:0000256" key="3">
    <source>
        <dbReference type="ARBA" id="ARBA00023163"/>
    </source>
</evidence>
<reference evidence="6" key="1">
    <citation type="journal article" date="2019" name="Int. J. Syst. Evol. Microbiol.">
        <title>The Global Catalogue of Microorganisms (GCM) 10K type strain sequencing project: providing services to taxonomists for standard genome sequencing and annotation.</title>
        <authorList>
            <consortium name="The Broad Institute Genomics Platform"/>
            <consortium name="The Broad Institute Genome Sequencing Center for Infectious Disease"/>
            <person name="Wu L."/>
            <person name="Ma J."/>
        </authorList>
    </citation>
    <scope>NUCLEOTIDE SEQUENCE [LARGE SCALE GENOMIC DNA]</scope>
    <source>
        <strain evidence="6">JCM 18015</strain>
    </source>
</reference>
<dbReference type="Pfam" id="PF00392">
    <property type="entry name" value="GntR"/>
    <property type="match status" value="1"/>
</dbReference>
<organism evidence="5 6">
    <name type="scientific">[Roseibacterium] beibuensis</name>
    <dbReference type="NCBI Taxonomy" id="1193142"/>
    <lineage>
        <taxon>Bacteria</taxon>
        <taxon>Pseudomonadati</taxon>
        <taxon>Pseudomonadota</taxon>
        <taxon>Alphaproteobacteria</taxon>
        <taxon>Rhodobacterales</taxon>
        <taxon>Roseobacteraceae</taxon>
        <taxon>Roseicyclus</taxon>
    </lineage>
</organism>
<sequence>MPRTPLYKAAETEMIRRIEAGDWPVGMRLGNEFQLAEEFGVSQGTMRRALMTLEAMGLLSRKPGRGTLVAAPAPVMTTGGGGAGGLVTPEGDAPQFEIHRAKALTRGADGDQAALFGSGRLSVSERVLKLGGVRAALDEIAVPEALAPALDEDAPVDLHDFLSAHGLSPVTLEDTLCASITTMGESVTLSCDRYTPLLVLTRVARGADGAVIGRQVLRVADPDLEYRPGG</sequence>
<keyword evidence="1" id="KW-0805">Transcription regulation</keyword>
<dbReference type="InterPro" id="IPR036390">
    <property type="entry name" value="WH_DNA-bd_sf"/>
</dbReference>
<dbReference type="SUPFAM" id="SSF46785">
    <property type="entry name" value="Winged helix' DNA-binding domain"/>
    <property type="match status" value="1"/>
</dbReference>
<dbReference type="PANTHER" id="PTHR44846:SF1">
    <property type="entry name" value="MANNOSYL-D-GLYCERATE TRANSPORT_METABOLISM SYSTEM REPRESSOR MNGR-RELATED"/>
    <property type="match status" value="1"/>
</dbReference>
<feature type="domain" description="HTH gntR-type" evidence="4">
    <location>
        <begin position="4"/>
        <end position="72"/>
    </location>
</feature>
<proteinExistence type="predicted"/>
<evidence type="ECO:0000256" key="1">
    <source>
        <dbReference type="ARBA" id="ARBA00023015"/>
    </source>
</evidence>
<keyword evidence="2" id="KW-0238">DNA-binding</keyword>
<dbReference type="PROSITE" id="PS50949">
    <property type="entry name" value="HTH_GNTR"/>
    <property type="match status" value="1"/>
</dbReference>
<keyword evidence="3" id="KW-0804">Transcription</keyword>
<dbReference type="SUPFAM" id="SSF64288">
    <property type="entry name" value="Chorismate lyase-like"/>
    <property type="match status" value="1"/>
</dbReference>
<comment type="caution">
    <text evidence="5">The sequence shown here is derived from an EMBL/GenBank/DDBJ whole genome shotgun (WGS) entry which is preliminary data.</text>
</comment>
<dbReference type="Gene3D" id="1.10.10.10">
    <property type="entry name" value="Winged helix-like DNA-binding domain superfamily/Winged helix DNA-binding domain"/>
    <property type="match status" value="1"/>
</dbReference>